<organism evidence="2 3">
    <name type="scientific">Glonium stellatum</name>
    <dbReference type="NCBI Taxonomy" id="574774"/>
    <lineage>
        <taxon>Eukaryota</taxon>
        <taxon>Fungi</taxon>
        <taxon>Dikarya</taxon>
        <taxon>Ascomycota</taxon>
        <taxon>Pezizomycotina</taxon>
        <taxon>Dothideomycetes</taxon>
        <taxon>Pleosporomycetidae</taxon>
        <taxon>Gloniales</taxon>
        <taxon>Gloniaceae</taxon>
        <taxon>Glonium</taxon>
    </lineage>
</organism>
<dbReference type="PANTHER" id="PTHR33112:SF8">
    <property type="entry name" value="HETEROKARYON INCOMPATIBILITY DOMAIN-CONTAINING PROTEIN"/>
    <property type="match status" value="1"/>
</dbReference>
<proteinExistence type="predicted"/>
<accession>A0A8E2ENG1</accession>
<dbReference type="InterPro" id="IPR010730">
    <property type="entry name" value="HET"/>
</dbReference>
<reference evidence="2 3" key="1">
    <citation type="journal article" date="2016" name="Nat. Commun.">
        <title>Ectomycorrhizal ecology is imprinted in the genome of the dominant symbiotic fungus Cenococcum geophilum.</title>
        <authorList>
            <consortium name="DOE Joint Genome Institute"/>
            <person name="Peter M."/>
            <person name="Kohler A."/>
            <person name="Ohm R.A."/>
            <person name="Kuo A."/>
            <person name="Krutzmann J."/>
            <person name="Morin E."/>
            <person name="Arend M."/>
            <person name="Barry K.W."/>
            <person name="Binder M."/>
            <person name="Choi C."/>
            <person name="Clum A."/>
            <person name="Copeland A."/>
            <person name="Grisel N."/>
            <person name="Haridas S."/>
            <person name="Kipfer T."/>
            <person name="LaButti K."/>
            <person name="Lindquist E."/>
            <person name="Lipzen A."/>
            <person name="Maire R."/>
            <person name="Meier B."/>
            <person name="Mihaltcheva S."/>
            <person name="Molinier V."/>
            <person name="Murat C."/>
            <person name="Poggeler S."/>
            <person name="Quandt C.A."/>
            <person name="Sperisen C."/>
            <person name="Tritt A."/>
            <person name="Tisserant E."/>
            <person name="Crous P.W."/>
            <person name="Henrissat B."/>
            <person name="Nehls U."/>
            <person name="Egli S."/>
            <person name="Spatafora J.W."/>
            <person name="Grigoriev I.V."/>
            <person name="Martin F.M."/>
        </authorList>
    </citation>
    <scope>NUCLEOTIDE SEQUENCE [LARGE SCALE GENOMIC DNA]</scope>
    <source>
        <strain evidence="2 3">CBS 207.34</strain>
    </source>
</reference>
<feature type="domain" description="Heterokaryon incompatibility" evidence="1">
    <location>
        <begin position="51"/>
        <end position="152"/>
    </location>
</feature>
<dbReference type="PANTHER" id="PTHR33112">
    <property type="entry name" value="DOMAIN PROTEIN, PUTATIVE-RELATED"/>
    <property type="match status" value="1"/>
</dbReference>
<dbReference type="EMBL" id="KV751046">
    <property type="protein sequence ID" value="OCL01851.1"/>
    <property type="molecule type" value="Genomic_DNA"/>
</dbReference>
<keyword evidence="3" id="KW-1185">Reference proteome</keyword>
<name>A0A8E2ENG1_9PEZI</name>
<evidence type="ECO:0000313" key="2">
    <source>
        <dbReference type="EMBL" id="OCL01851.1"/>
    </source>
</evidence>
<dbReference type="Pfam" id="PF06985">
    <property type="entry name" value="HET"/>
    <property type="match status" value="1"/>
</dbReference>
<dbReference type="Proteomes" id="UP000250140">
    <property type="component" value="Unassembled WGS sequence"/>
</dbReference>
<dbReference type="OrthoDB" id="5125733at2759"/>
<gene>
    <name evidence="2" type="ORF">AOQ84DRAFT_425472</name>
</gene>
<protein>
    <submittedName>
        <fullName evidence="2">HET-domain-containing protein</fullName>
    </submittedName>
</protein>
<feature type="non-terminal residue" evidence="2">
    <location>
        <position position="1"/>
    </location>
</feature>
<sequence>SLGKIQQWKETCIKNHSSCAKNEYVPLPTRVIDVGNVKPNLWHTARSYGAYTALSHCWGKASTFTTTTATLTERTEGMDIATLPQTFHDAIVITRKLGLRYLWIDSICIIQDDHEDWKREAANMLDVYKNSYLTLSAMSAENSHEGFLHRKRSPSHILATRGWTLQELILSNRVLHYSTEQMIWDCERRIREDGLSPTGLKYLGSSIKSIFKSNAFTPYIRWYHMVENYTSRNLTYSSDKFPAISGLARETQKMTSDEYLAGLWRNDLTTGLMWVPKEKRKLDRASRYRAPSWSWAALDGPISYNAAICDEGQEFRLEVLEVKVKPAGFDKLGAVESGFIRATCCLKETKVLEKNVFDVYEFEDGQGWFCPDDGERPHNNSIWCMKVINKIYSGCSTVNILPHGLALQPTMDSQNEFTRVGTFEIRARMEWFSNCEKRTITIV</sequence>
<dbReference type="AlphaFoldDB" id="A0A8E2ENG1"/>
<evidence type="ECO:0000259" key="1">
    <source>
        <dbReference type="Pfam" id="PF06985"/>
    </source>
</evidence>
<evidence type="ECO:0000313" key="3">
    <source>
        <dbReference type="Proteomes" id="UP000250140"/>
    </source>
</evidence>